<feature type="compositionally biased region" description="Basic residues" evidence="1">
    <location>
        <begin position="181"/>
        <end position="191"/>
    </location>
</feature>
<protein>
    <recommendedName>
        <fullName evidence="2">RING-type domain-containing protein</fullName>
    </recommendedName>
</protein>
<reference evidence="3" key="1">
    <citation type="journal article" date="2020" name="Nature">
        <title>Giant virus diversity and host interactions through global metagenomics.</title>
        <authorList>
            <person name="Schulz F."/>
            <person name="Roux S."/>
            <person name="Paez-Espino D."/>
            <person name="Jungbluth S."/>
            <person name="Walsh D.A."/>
            <person name="Denef V.J."/>
            <person name="McMahon K.D."/>
            <person name="Konstantinidis K.T."/>
            <person name="Eloe-Fadrosh E.A."/>
            <person name="Kyrpides N.C."/>
            <person name="Woyke T."/>
        </authorList>
    </citation>
    <scope>NUCLEOTIDE SEQUENCE</scope>
    <source>
        <strain evidence="3">GVMAG-M-3300025880-76</strain>
    </source>
</reference>
<proteinExistence type="predicted"/>
<dbReference type="PROSITE" id="PS50089">
    <property type="entry name" value="ZF_RING_2"/>
    <property type="match status" value="1"/>
</dbReference>
<evidence type="ECO:0000313" key="3">
    <source>
        <dbReference type="EMBL" id="QHU02655.1"/>
    </source>
</evidence>
<feature type="compositionally biased region" description="Basic residues" evidence="1">
    <location>
        <begin position="216"/>
        <end position="227"/>
    </location>
</feature>
<feature type="region of interest" description="Disordered" evidence="1">
    <location>
        <begin position="176"/>
        <end position="195"/>
    </location>
</feature>
<sequence>MVDITTYESRIKDEDKKLGYLSRDKYMVKYDVEREIKEMDGYHGRKPYYPHKLDEWKKKRDKLVADKASNIKKRKAEIDTKMSMVQKTIDDIHKKIEELEMKSMMKGPDCAICLENKYTPNGKKRAISFNKKHCKTHIFHHECAEKVNKCPLCRDANKSLTKVANSTLKKLSTITPAASSKRAKTKTKRTRCPNGSRANAITKKCISLSSIKRSTRKRCPNGTRKNKISGNCDKK</sequence>
<accession>A0A6C0JA18</accession>
<organism evidence="3">
    <name type="scientific">viral metagenome</name>
    <dbReference type="NCBI Taxonomy" id="1070528"/>
    <lineage>
        <taxon>unclassified sequences</taxon>
        <taxon>metagenomes</taxon>
        <taxon>organismal metagenomes</taxon>
    </lineage>
</organism>
<dbReference type="EMBL" id="MN740361">
    <property type="protein sequence ID" value="QHU02655.1"/>
    <property type="molecule type" value="Genomic_DNA"/>
</dbReference>
<dbReference type="Gene3D" id="3.30.40.10">
    <property type="entry name" value="Zinc/RING finger domain, C3HC4 (zinc finger)"/>
    <property type="match status" value="1"/>
</dbReference>
<evidence type="ECO:0000256" key="1">
    <source>
        <dbReference type="SAM" id="MobiDB-lite"/>
    </source>
</evidence>
<feature type="domain" description="RING-type" evidence="2">
    <location>
        <begin position="110"/>
        <end position="154"/>
    </location>
</feature>
<dbReference type="InterPro" id="IPR001841">
    <property type="entry name" value="Znf_RING"/>
</dbReference>
<dbReference type="AlphaFoldDB" id="A0A6C0JA18"/>
<evidence type="ECO:0000259" key="2">
    <source>
        <dbReference type="PROSITE" id="PS50089"/>
    </source>
</evidence>
<feature type="region of interest" description="Disordered" evidence="1">
    <location>
        <begin position="216"/>
        <end position="235"/>
    </location>
</feature>
<name>A0A6C0JA18_9ZZZZ</name>
<dbReference type="SUPFAM" id="SSF57850">
    <property type="entry name" value="RING/U-box"/>
    <property type="match status" value="1"/>
</dbReference>
<dbReference type="InterPro" id="IPR013083">
    <property type="entry name" value="Znf_RING/FYVE/PHD"/>
</dbReference>